<protein>
    <submittedName>
        <fullName evidence="1">Uncharacterized protein</fullName>
    </submittedName>
</protein>
<reference evidence="1 2" key="1">
    <citation type="submission" date="2010-02" db="EMBL/GenBank/DDBJ databases">
        <authorList>
            <person name="Weinstock G."/>
            <person name="Sodergren E."/>
            <person name="Clifton S."/>
            <person name="Fulton L."/>
            <person name="Fulton B."/>
            <person name="Courtney L."/>
            <person name="Fronick C."/>
            <person name="Harrison M."/>
            <person name="Strong C."/>
            <person name="Farmer C."/>
            <person name="Delahaunty K."/>
            <person name="Markovic C."/>
            <person name="Hall O."/>
            <person name="Minx P."/>
            <person name="Tomlinson C."/>
            <person name="Mitreva M."/>
            <person name="Nelson J."/>
            <person name="Hou S."/>
            <person name="Wollam A."/>
            <person name="Pepin K.H."/>
            <person name="Johnson M."/>
            <person name="Bhonagiri V."/>
            <person name="Zhang X."/>
            <person name="Suruliraj S."/>
            <person name="Warren W."/>
            <person name="Chinwalla A."/>
            <person name="Mardis E.R."/>
            <person name="Wilson R.K."/>
        </authorList>
    </citation>
    <scope>NUCLEOTIDE SEQUENCE [LARGE SCALE GENOMIC DNA]</scope>
    <source>
        <strain evidence="1 2">ATCC 29315</strain>
    </source>
</reference>
<dbReference type="EMBL" id="ADBF01000012">
    <property type="protein sequence ID" value="EFE50799.1"/>
    <property type="molecule type" value="Genomic_DNA"/>
</dbReference>
<comment type="caution">
    <text evidence="1">The sequence shown here is derived from an EMBL/GenBank/DDBJ whole genome shotgun (WGS) entry which is preliminary data.</text>
</comment>
<accession>D4DN81</accession>
<evidence type="ECO:0000313" key="1">
    <source>
        <dbReference type="EMBL" id="EFE50799.1"/>
    </source>
</evidence>
<dbReference type="Proteomes" id="UP000005536">
    <property type="component" value="Unassembled WGS sequence"/>
</dbReference>
<dbReference type="AlphaFoldDB" id="D4DN81"/>
<organism evidence="1 2">
    <name type="scientific">Neisseria elongata subsp. glycolytica ATCC 29315</name>
    <dbReference type="NCBI Taxonomy" id="546263"/>
    <lineage>
        <taxon>Bacteria</taxon>
        <taxon>Pseudomonadati</taxon>
        <taxon>Pseudomonadota</taxon>
        <taxon>Betaproteobacteria</taxon>
        <taxon>Neisseriales</taxon>
        <taxon>Neisseriaceae</taxon>
        <taxon>Neisseria</taxon>
    </lineage>
</organism>
<proteinExistence type="predicted"/>
<sequence length="48" mass="5572">MRIDAIVFISEPLQRCCKLRCKSVAIIGINRPKQKQKSTNKRQSKSRL</sequence>
<evidence type="ECO:0000313" key="2">
    <source>
        <dbReference type="Proteomes" id="UP000005536"/>
    </source>
</evidence>
<name>D4DN81_NEIEG</name>
<gene>
    <name evidence="1" type="ORF">NEIELOOT_00505</name>
</gene>